<keyword evidence="2" id="KW-0788">Thiol protease</keyword>
<keyword evidence="2" id="KW-0378">Hydrolase</keyword>
<dbReference type="Proteomes" id="UP000515146">
    <property type="component" value="Unplaced"/>
</dbReference>
<dbReference type="Gene3D" id="3.90.70.10">
    <property type="entry name" value="Cysteine proteinases"/>
    <property type="match status" value="1"/>
</dbReference>
<dbReference type="InterPro" id="IPR050164">
    <property type="entry name" value="Peptidase_C19"/>
</dbReference>
<proteinExistence type="inferred from homology"/>
<dbReference type="EC" id="3.4.19.12" evidence="2"/>
<accession>A0A6P6YDC8</accession>
<dbReference type="InterPro" id="IPR001394">
    <property type="entry name" value="Peptidase_C19_UCH"/>
</dbReference>
<dbReference type="InterPro" id="IPR028889">
    <property type="entry name" value="USP"/>
</dbReference>
<dbReference type="CDD" id="cd02257">
    <property type="entry name" value="Peptidase_C19"/>
    <property type="match status" value="1"/>
</dbReference>
<dbReference type="InParanoid" id="A0A6P6YDC8"/>
<dbReference type="InterPro" id="IPR018200">
    <property type="entry name" value="USP_CS"/>
</dbReference>
<dbReference type="KEGG" id="dpte:113797293"/>
<dbReference type="SUPFAM" id="SSF54001">
    <property type="entry name" value="Cysteine proteinases"/>
    <property type="match status" value="1"/>
</dbReference>
<evidence type="ECO:0000313" key="3">
    <source>
        <dbReference type="Proteomes" id="UP000515146"/>
    </source>
</evidence>
<keyword evidence="3" id="KW-1185">Reference proteome</keyword>
<dbReference type="Pfam" id="PF00443">
    <property type="entry name" value="UCH"/>
    <property type="match status" value="1"/>
</dbReference>
<dbReference type="GO" id="GO:0004843">
    <property type="term" value="F:cysteine-type deubiquitinase activity"/>
    <property type="evidence" value="ECO:0007669"/>
    <property type="project" value="UniProtKB-UniRule"/>
</dbReference>
<protein>
    <recommendedName>
        <fullName evidence="2">Ubiquitin carboxyl-terminal hydrolase</fullName>
        <ecNumber evidence="2">3.4.19.12</ecNumber>
    </recommendedName>
</protein>
<dbReference type="PROSITE" id="PS00973">
    <property type="entry name" value="USP_2"/>
    <property type="match status" value="1"/>
</dbReference>
<gene>
    <name evidence="4" type="primary">LOC113797293</name>
</gene>
<evidence type="ECO:0000256" key="1">
    <source>
        <dbReference type="ARBA" id="ARBA00009085"/>
    </source>
</evidence>
<keyword evidence="2" id="KW-0645">Protease</keyword>
<dbReference type="OMA" id="QELWRAY"/>
<sequence length="638" mass="74422">MVFTPDKFYAGTDYSDVLDSNNKNVKQTTPVRKVEKFEWNSDRFVKSLAKKNIRITNSEYHGYKRKTMSAHKQPFKKLDLINNCGQSNMRDYIVSFRRAHNRENVSFDRHPEQPTETNAPKKVLKDYFEDNRRSEPIVAFTPIKKKKIDQQSDEFEEIDDILGTQENHTANEQLNIENANNNIDNDNLSSVAYDGDNNRETENDEELWARLAEYDPDLINEKNAPLGLINLGNTCYMNAIVQILFSFDFFMKDVIETYTKLSEYIRTEIENQLPITYNFIELYLKYQSRENRSVIEEFLTLFQNSFCSWVENFKSNEQQDAAEFFTLILDNIKQEIDQNHSKFFSPASSYRNPIDRCFEYEILAEAECPQCRKPCAKSVDPNYKSNTFHLPLDSNVQVSILRYFNNEISRSKCPDCDENFIIKKRFVKLPKILFIQMLRYSEDGSKDNTAVPVAHTIYLPKQFIRIQSCLMSPLSTPYKTSLTQSYNSILKEKNSSVTRRLEFDEPINSGSTSSRLTSNSNANIRSMNLNSDENNGAMVISATNLNRQTNNETDTNDQVVFDQSTECERYQLVSVICHQGPSITCGHYTCYVYNFDYQKWYHCDDSIITQVPFKQLEKNSLTTGYCYFYARTDHDYHS</sequence>
<dbReference type="OrthoDB" id="6502914at2759"/>
<dbReference type="GO" id="GO:0016579">
    <property type="term" value="P:protein deubiquitination"/>
    <property type="evidence" value="ECO:0007669"/>
    <property type="project" value="InterPro"/>
</dbReference>
<dbReference type="GeneID" id="113797293"/>
<reference evidence="4" key="1">
    <citation type="submission" date="2025-08" db="UniProtKB">
        <authorList>
            <consortium name="RefSeq"/>
        </authorList>
    </citation>
    <scope>IDENTIFICATION</scope>
    <source>
        <strain evidence="4">Airmid</strain>
    </source>
</reference>
<evidence type="ECO:0000313" key="4">
    <source>
        <dbReference type="RefSeq" id="XP_027203448.1"/>
    </source>
</evidence>
<dbReference type="PANTHER" id="PTHR24006">
    <property type="entry name" value="UBIQUITIN CARBOXYL-TERMINAL HYDROLASE"/>
    <property type="match status" value="1"/>
</dbReference>
<dbReference type="PROSITE" id="PS00972">
    <property type="entry name" value="USP_1"/>
    <property type="match status" value="1"/>
</dbReference>
<comment type="catalytic activity">
    <reaction evidence="2">
        <text>Thiol-dependent hydrolysis of ester, thioester, amide, peptide and isopeptide bonds formed by the C-terminal Gly of ubiquitin (a 76-residue protein attached to proteins as an intracellular targeting signal).</text>
        <dbReference type="EC" id="3.4.19.12"/>
    </reaction>
</comment>
<dbReference type="InterPro" id="IPR038765">
    <property type="entry name" value="Papain-like_cys_pep_sf"/>
</dbReference>
<dbReference type="AlphaFoldDB" id="A0A6P6YDC8"/>
<comment type="similarity">
    <text evidence="1 2">Belongs to the peptidase C19 family.</text>
</comment>
<keyword evidence="2" id="KW-0833">Ubl conjugation pathway</keyword>
<dbReference type="PROSITE" id="PS50235">
    <property type="entry name" value="USP_3"/>
    <property type="match status" value="1"/>
</dbReference>
<organism evidence="3 4">
    <name type="scientific">Dermatophagoides pteronyssinus</name>
    <name type="common">European house dust mite</name>
    <dbReference type="NCBI Taxonomy" id="6956"/>
    <lineage>
        <taxon>Eukaryota</taxon>
        <taxon>Metazoa</taxon>
        <taxon>Ecdysozoa</taxon>
        <taxon>Arthropoda</taxon>
        <taxon>Chelicerata</taxon>
        <taxon>Arachnida</taxon>
        <taxon>Acari</taxon>
        <taxon>Acariformes</taxon>
        <taxon>Sarcoptiformes</taxon>
        <taxon>Astigmata</taxon>
        <taxon>Psoroptidia</taxon>
        <taxon>Analgoidea</taxon>
        <taxon>Pyroglyphidae</taxon>
        <taxon>Dermatophagoidinae</taxon>
        <taxon>Dermatophagoides</taxon>
    </lineage>
</organism>
<evidence type="ECO:0000256" key="2">
    <source>
        <dbReference type="RuleBase" id="RU366025"/>
    </source>
</evidence>
<dbReference type="RefSeq" id="XP_027203448.1">
    <property type="nucleotide sequence ID" value="XM_027347647.1"/>
</dbReference>
<dbReference type="GO" id="GO:0006508">
    <property type="term" value="P:proteolysis"/>
    <property type="evidence" value="ECO:0007669"/>
    <property type="project" value="UniProtKB-KW"/>
</dbReference>
<name>A0A6P6YDC8_DERPT</name>